<keyword evidence="2" id="KW-1185">Reference proteome</keyword>
<protein>
    <submittedName>
        <fullName evidence="1">Uncharacterized protein</fullName>
    </submittedName>
</protein>
<dbReference type="Proteomes" id="UP000024635">
    <property type="component" value="Unassembled WGS sequence"/>
</dbReference>
<sequence length="97" mass="11211">MERRNGSERGKSLDEELSWKLSERYDRFPVRISSIERTIRHNGRKYPGHSYIIREVLELQPGIFKKSDGNLLALLMSLRAASAPWVVSTKRSSSYSN</sequence>
<name>A0A016V5G9_9BILA</name>
<dbReference type="AlphaFoldDB" id="A0A016V5G9"/>
<gene>
    <name evidence="1" type="primary">Acey_s0016.g2899</name>
    <name evidence="1" type="ORF">Y032_0016g2899</name>
</gene>
<reference evidence="2" key="1">
    <citation type="journal article" date="2015" name="Nat. Genet.">
        <title>The genome and transcriptome of the zoonotic hookworm Ancylostoma ceylanicum identify infection-specific gene families.</title>
        <authorList>
            <person name="Schwarz E.M."/>
            <person name="Hu Y."/>
            <person name="Antoshechkin I."/>
            <person name="Miller M.M."/>
            <person name="Sternberg P.W."/>
            <person name="Aroian R.V."/>
        </authorList>
    </citation>
    <scope>NUCLEOTIDE SEQUENCE</scope>
    <source>
        <strain evidence="2">HY135</strain>
    </source>
</reference>
<dbReference type="EMBL" id="JARK01001352">
    <property type="protein sequence ID" value="EYC22690.1"/>
    <property type="molecule type" value="Genomic_DNA"/>
</dbReference>
<evidence type="ECO:0000313" key="1">
    <source>
        <dbReference type="EMBL" id="EYC22690.1"/>
    </source>
</evidence>
<comment type="caution">
    <text evidence="1">The sequence shown here is derived from an EMBL/GenBank/DDBJ whole genome shotgun (WGS) entry which is preliminary data.</text>
</comment>
<proteinExistence type="predicted"/>
<evidence type="ECO:0000313" key="2">
    <source>
        <dbReference type="Proteomes" id="UP000024635"/>
    </source>
</evidence>
<organism evidence="1 2">
    <name type="scientific">Ancylostoma ceylanicum</name>
    <dbReference type="NCBI Taxonomy" id="53326"/>
    <lineage>
        <taxon>Eukaryota</taxon>
        <taxon>Metazoa</taxon>
        <taxon>Ecdysozoa</taxon>
        <taxon>Nematoda</taxon>
        <taxon>Chromadorea</taxon>
        <taxon>Rhabditida</taxon>
        <taxon>Rhabditina</taxon>
        <taxon>Rhabditomorpha</taxon>
        <taxon>Strongyloidea</taxon>
        <taxon>Ancylostomatidae</taxon>
        <taxon>Ancylostomatinae</taxon>
        <taxon>Ancylostoma</taxon>
    </lineage>
</organism>
<accession>A0A016V5G9</accession>